<evidence type="ECO:0000313" key="2">
    <source>
        <dbReference type="EMBL" id="CAG8620928.1"/>
    </source>
</evidence>
<feature type="compositionally biased region" description="Basic and acidic residues" evidence="1">
    <location>
        <begin position="1"/>
        <end position="10"/>
    </location>
</feature>
<keyword evidence="3" id="KW-1185">Reference proteome</keyword>
<sequence length="42" mass="4744">MSKNLKDLPKAKPSKLTTLNESNNTSRSVQNSIFATMHEHNM</sequence>
<feature type="compositionally biased region" description="Polar residues" evidence="1">
    <location>
        <begin position="15"/>
        <end position="29"/>
    </location>
</feature>
<organism evidence="2 3">
    <name type="scientific">Gigaspora margarita</name>
    <dbReference type="NCBI Taxonomy" id="4874"/>
    <lineage>
        <taxon>Eukaryota</taxon>
        <taxon>Fungi</taxon>
        <taxon>Fungi incertae sedis</taxon>
        <taxon>Mucoromycota</taxon>
        <taxon>Glomeromycotina</taxon>
        <taxon>Glomeromycetes</taxon>
        <taxon>Diversisporales</taxon>
        <taxon>Gigasporaceae</taxon>
        <taxon>Gigaspora</taxon>
    </lineage>
</organism>
<reference evidence="2 3" key="1">
    <citation type="submission" date="2021-06" db="EMBL/GenBank/DDBJ databases">
        <authorList>
            <person name="Kallberg Y."/>
            <person name="Tangrot J."/>
            <person name="Rosling A."/>
        </authorList>
    </citation>
    <scope>NUCLEOTIDE SEQUENCE [LARGE SCALE GENOMIC DNA]</scope>
    <source>
        <strain evidence="2 3">120-4 pot B 10/14</strain>
    </source>
</reference>
<dbReference type="Proteomes" id="UP000789901">
    <property type="component" value="Unassembled WGS sequence"/>
</dbReference>
<dbReference type="EMBL" id="CAJVQB010003894">
    <property type="protein sequence ID" value="CAG8620928.1"/>
    <property type="molecule type" value="Genomic_DNA"/>
</dbReference>
<name>A0ABN7UKQ6_GIGMA</name>
<feature type="non-terminal residue" evidence="2">
    <location>
        <position position="42"/>
    </location>
</feature>
<comment type="caution">
    <text evidence="2">The sequence shown here is derived from an EMBL/GenBank/DDBJ whole genome shotgun (WGS) entry which is preliminary data.</text>
</comment>
<feature type="region of interest" description="Disordered" evidence="1">
    <location>
        <begin position="1"/>
        <end position="29"/>
    </location>
</feature>
<gene>
    <name evidence="2" type="ORF">GMARGA_LOCUS7838</name>
</gene>
<evidence type="ECO:0000313" key="3">
    <source>
        <dbReference type="Proteomes" id="UP000789901"/>
    </source>
</evidence>
<protein>
    <submittedName>
        <fullName evidence="2">18480_t:CDS:1</fullName>
    </submittedName>
</protein>
<proteinExistence type="predicted"/>
<evidence type="ECO:0000256" key="1">
    <source>
        <dbReference type="SAM" id="MobiDB-lite"/>
    </source>
</evidence>
<accession>A0ABN7UKQ6</accession>